<evidence type="ECO:0000256" key="5">
    <source>
        <dbReference type="ARBA" id="ARBA00023242"/>
    </source>
</evidence>
<evidence type="ECO:0000256" key="3">
    <source>
        <dbReference type="ARBA" id="ARBA00023125"/>
    </source>
</evidence>
<organism evidence="6 7">
    <name type="scientific">Cordylochernes scorpioides</name>
    <dbReference type="NCBI Taxonomy" id="51811"/>
    <lineage>
        <taxon>Eukaryota</taxon>
        <taxon>Metazoa</taxon>
        <taxon>Ecdysozoa</taxon>
        <taxon>Arthropoda</taxon>
        <taxon>Chelicerata</taxon>
        <taxon>Arachnida</taxon>
        <taxon>Pseudoscorpiones</taxon>
        <taxon>Cheliferoidea</taxon>
        <taxon>Chernetidae</taxon>
        <taxon>Cordylochernes</taxon>
    </lineage>
</organism>
<dbReference type="PANTHER" id="PTHR15741">
    <property type="entry name" value="BASIC HELIX-LOOP-HELIX ZIP TRANSCRIPTION FACTOR"/>
    <property type="match status" value="1"/>
</dbReference>
<evidence type="ECO:0000256" key="4">
    <source>
        <dbReference type="ARBA" id="ARBA00023163"/>
    </source>
</evidence>
<accession>A0ABY6KES7</accession>
<evidence type="ECO:0000256" key="2">
    <source>
        <dbReference type="ARBA" id="ARBA00023015"/>
    </source>
</evidence>
<name>A0ABY6KES7_9ARAC</name>
<evidence type="ECO:0000313" key="7">
    <source>
        <dbReference type="Proteomes" id="UP001235939"/>
    </source>
</evidence>
<comment type="subcellular location">
    <subcellularLocation>
        <location evidence="1">Nucleus</location>
    </subcellularLocation>
</comment>
<keyword evidence="2" id="KW-0805">Transcription regulation</keyword>
<keyword evidence="4" id="KW-0804">Transcription</keyword>
<evidence type="ECO:0000256" key="1">
    <source>
        <dbReference type="ARBA" id="ARBA00004123"/>
    </source>
</evidence>
<reference evidence="6 7" key="1">
    <citation type="submission" date="2022-01" db="EMBL/GenBank/DDBJ databases">
        <title>A chromosomal length assembly of Cordylochernes scorpioides.</title>
        <authorList>
            <person name="Zeh D."/>
            <person name="Zeh J."/>
        </authorList>
    </citation>
    <scope>NUCLEOTIDE SEQUENCE [LARGE SCALE GENOMIC DNA]</scope>
    <source>
        <strain evidence="6">IN4F17</strain>
        <tissue evidence="6">Whole Body</tissue>
    </source>
</reference>
<keyword evidence="5" id="KW-0539">Nucleus</keyword>
<dbReference type="InterPro" id="IPR052207">
    <property type="entry name" value="Max-like/E-box_TFs"/>
</dbReference>
<dbReference type="PANTHER" id="PTHR15741:SF25">
    <property type="entry name" value="MAX-LIKE PROTEIN X"/>
    <property type="match status" value="1"/>
</dbReference>
<proteinExistence type="predicted"/>
<dbReference type="Proteomes" id="UP001235939">
    <property type="component" value="Chromosome 04"/>
</dbReference>
<evidence type="ECO:0000313" key="6">
    <source>
        <dbReference type="EMBL" id="UYV66298.1"/>
    </source>
</evidence>
<keyword evidence="7" id="KW-1185">Reference proteome</keyword>
<dbReference type="EMBL" id="CP092866">
    <property type="protein sequence ID" value="UYV66298.1"/>
    <property type="molecule type" value="Genomic_DNA"/>
</dbReference>
<gene>
    <name evidence="6" type="ORF">LAZ67_4001254</name>
</gene>
<sequence length="82" mass="9439">MVKAQQQQQPSASQHQVTEEMKFRVFQSIANSLFLSFSSSIRYGSFNELSATVFTWLEEYCKPQVLQSLALSILYRLPNPFS</sequence>
<protein>
    <submittedName>
        <fullName evidence="6">MLX</fullName>
    </submittedName>
</protein>
<keyword evidence="3" id="KW-0238">DNA-binding</keyword>